<reference evidence="3" key="1">
    <citation type="journal article" date="2019" name="Int. J. Syst. Evol. Microbiol.">
        <title>The Global Catalogue of Microorganisms (GCM) 10K type strain sequencing project: providing services to taxonomists for standard genome sequencing and annotation.</title>
        <authorList>
            <consortium name="The Broad Institute Genomics Platform"/>
            <consortium name="The Broad Institute Genome Sequencing Center for Infectious Disease"/>
            <person name="Wu L."/>
            <person name="Ma J."/>
        </authorList>
    </citation>
    <scope>NUCLEOTIDE SEQUENCE [LARGE SCALE GENOMIC DNA]</scope>
    <source>
        <strain evidence="3">JCM 9371</strain>
    </source>
</reference>
<gene>
    <name evidence="2" type="ORF">ACFQZM_07760</name>
</gene>
<dbReference type="EMBL" id="JBHTGP010000003">
    <property type="protein sequence ID" value="MFD0684384.1"/>
    <property type="molecule type" value="Genomic_DNA"/>
</dbReference>
<accession>A0ABW2XD70</accession>
<protein>
    <submittedName>
        <fullName evidence="2">Uncharacterized protein</fullName>
    </submittedName>
</protein>
<keyword evidence="3" id="KW-1185">Reference proteome</keyword>
<organism evidence="2 3">
    <name type="scientific">Actinomadura fibrosa</name>
    <dbReference type="NCBI Taxonomy" id="111802"/>
    <lineage>
        <taxon>Bacteria</taxon>
        <taxon>Bacillati</taxon>
        <taxon>Actinomycetota</taxon>
        <taxon>Actinomycetes</taxon>
        <taxon>Streptosporangiales</taxon>
        <taxon>Thermomonosporaceae</taxon>
        <taxon>Actinomadura</taxon>
    </lineage>
</organism>
<feature type="region of interest" description="Disordered" evidence="1">
    <location>
        <begin position="1"/>
        <end position="21"/>
    </location>
</feature>
<feature type="region of interest" description="Disordered" evidence="1">
    <location>
        <begin position="679"/>
        <end position="709"/>
    </location>
</feature>
<name>A0ABW2XD70_9ACTN</name>
<proteinExistence type="predicted"/>
<dbReference type="RefSeq" id="WP_131761499.1">
    <property type="nucleotide sequence ID" value="NZ_CAACUY010000170.1"/>
</dbReference>
<evidence type="ECO:0000313" key="3">
    <source>
        <dbReference type="Proteomes" id="UP001597063"/>
    </source>
</evidence>
<sequence>MVRVTAGWALSGKRPGSSDDYGVLNSSREPFTQDGFSRILRRYGLGTPPAHRTGEGALPWVTISWVGEAPDRYLGMSVENWTEHRDGAGRPVAFTRYVCVPYQDVEAAPVSYTALYRELLRLDLPMGGDPGERVVLSLPEYAPADLARDIDRFDRAKVMRTAALLLDGRVDVVHAGEASLADRLAFLDAVAALLPYGYRADFTGATWAAGPAGKIRLAFTRRPREGAREVSWRGPADTGPLSATAEGYLRLLDGLLRRNRDLAWLVGYLAAGSEPRDFGDPGHALQRLADVEWPREVVRAVHQDRPGTDAEIRRLLRGPRLQEIAPPDQARVLAYLIRRGEPDDLPLIEQRWDQAAGTGGAELTDALGDAAAGLLWREEPDGRVSRYAAFAAQRRFADLFLATLVRRGEGARPSATARALAAELIRDHVDPADPSWTGAQLLARLDRDHALAAWLLGSENRGHDRVRAWVEWLGEPLRDMMPPFRDLLAGRETGAAVFRGMAEGQPEWASALLRVAGRLGRLELPLPALIAWIGGRERDPSVHEAAAAMLRGLETDERGGQGAVDALLLMLGATPRFLPDASAAADFAAYENGFLWAWTRCPSQGMGARLVRHLAAALRQRPWEDSPDRADAVINLVRRLVHDGAHDWTPLIWVLDTDPPDPELVTRPAFGELRARLRANEASQRPSGASAAMAPPTENGAIGHGSVAAPPLTVPSPPPQEQIAAQPAHGGNAWEGASQAVAGDLGGLAPDAGIDEVVDFYLAAAMGRWSTPATALRAVLDAGRPLTAVEAFLLTERVMFAVAHRYDRTQADRHMVQMSEAIIDGALGADLAAEFRDVLADAATQEIKHQMNLLDKACKEVPGQPSWDPADLVRVRLDEIKAVHERVAKQGRGRFGFSRRRSGDG</sequence>
<evidence type="ECO:0000256" key="1">
    <source>
        <dbReference type="SAM" id="MobiDB-lite"/>
    </source>
</evidence>
<evidence type="ECO:0000313" key="2">
    <source>
        <dbReference type="EMBL" id="MFD0684384.1"/>
    </source>
</evidence>
<comment type="caution">
    <text evidence="2">The sequence shown here is derived from an EMBL/GenBank/DDBJ whole genome shotgun (WGS) entry which is preliminary data.</text>
</comment>
<dbReference type="Proteomes" id="UP001597063">
    <property type="component" value="Unassembled WGS sequence"/>
</dbReference>